<evidence type="ECO:0000256" key="1">
    <source>
        <dbReference type="SAM" id="Phobius"/>
    </source>
</evidence>
<evidence type="ECO:0000313" key="3">
    <source>
        <dbReference type="Proteomes" id="UP000235672"/>
    </source>
</evidence>
<protein>
    <submittedName>
        <fullName evidence="2">Uncharacterized protein</fullName>
    </submittedName>
</protein>
<name>A0A2J6PTN1_9HELO</name>
<sequence>MSQSNWNNQVSLRLIVSSQLEQSGRILLSAVVSSHLLVQAAKAAALQSEFSLYQALLEQRTFFKHIFCNFRQRAITSLYTLNLQKPTVQSKYHLHLHLIVPSSSGTMDATAAANALALPPNTPFPPLPPTPSLPGDFLFDSYVGRECLKIFFLLSVIVLVLIVVGYMKWKGIR</sequence>
<dbReference type="EMBL" id="KZ613500">
    <property type="protein sequence ID" value="PMD17398.1"/>
    <property type="molecule type" value="Genomic_DNA"/>
</dbReference>
<organism evidence="2 3">
    <name type="scientific">Hyaloscypha hepaticicola</name>
    <dbReference type="NCBI Taxonomy" id="2082293"/>
    <lineage>
        <taxon>Eukaryota</taxon>
        <taxon>Fungi</taxon>
        <taxon>Dikarya</taxon>
        <taxon>Ascomycota</taxon>
        <taxon>Pezizomycotina</taxon>
        <taxon>Leotiomycetes</taxon>
        <taxon>Helotiales</taxon>
        <taxon>Hyaloscyphaceae</taxon>
        <taxon>Hyaloscypha</taxon>
    </lineage>
</organism>
<keyword evidence="3" id="KW-1185">Reference proteome</keyword>
<dbReference type="Proteomes" id="UP000235672">
    <property type="component" value="Unassembled WGS sequence"/>
</dbReference>
<keyword evidence="1" id="KW-0472">Membrane</keyword>
<dbReference type="AlphaFoldDB" id="A0A2J6PTN1"/>
<keyword evidence="1" id="KW-0812">Transmembrane</keyword>
<reference evidence="2 3" key="1">
    <citation type="submission" date="2016-05" db="EMBL/GenBank/DDBJ databases">
        <title>A degradative enzymes factory behind the ericoid mycorrhizal symbiosis.</title>
        <authorList>
            <consortium name="DOE Joint Genome Institute"/>
            <person name="Martino E."/>
            <person name="Morin E."/>
            <person name="Grelet G."/>
            <person name="Kuo A."/>
            <person name="Kohler A."/>
            <person name="Daghino S."/>
            <person name="Barry K."/>
            <person name="Choi C."/>
            <person name="Cichocki N."/>
            <person name="Clum A."/>
            <person name="Copeland A."/>
            <person name="Hainaut M."/>
            <person name="Haridas S."/>
            <person name="Labutti K."/>
            <person name="Lindquist E."/>
            <person name="Lipzen A."/>
            <person name="Khouja H.-R."/>
            <person name="Murat C."/>
            <person name="Ohm R."/>
            <person name="Olson A."/>
            <person name="Spatafora J."/>
            <person name="Veneault-Fourrey C."/>
            <person name="Henrissat B."/>
            <person name="Grigoriev I."/>
            <person name="Martin F."/>
            <person name="Perotto S."/>
        </authorList>
    </citation>
    <scope>NUCLEOTIDE SEQUENCE [LARGE SCALE GENOMIC DNA]</scope>
    <source>
        <strain evidence="2 3">UAMH 7357</strain>
    </source>
</reference>
<evidence type="ECO:0000313" key="2">
    <source>
        <dbReference type="EMBL" id="PMD17398.1"/>
    </source>
</evidence>
<gene>
    <name evidence="2" type="ORF">NA56DRAFT_707918</name>
</gene>
<accession>A0A2J6PTN1</accession>
<proteinExistence type="predicted"/>
<keyword evidence="1" id="KW-1133">Transmembrane helix</keyword>
<feature type="transmembrane region" description="Helical" evidence="1">
    <location>
        <begin position="150"/>
        <end position="169"/>
    </location>
</feature>